<gene>
    <name evidence="1" type="ORF">E5331_04910</name>
</gene>
<protein>
    <submittedName>
        <fullName evidence="1">D-alanine--D-alanine ligase</fullName>
    </submittedName>
</protein>
<evidence type="ECO:0000313" key="1">
    <source>
        <dbReference type="EMBL" id="TGY79718.1"/>
    </source>
</evidence>
<dbReference type="EMBL" id="SRYB01000005">
    <property type="protein sequence ID" value="TGY79718.1"/>
    <property type="molecule type" value="Genomic_DNA"/>
</dbReference>
<comment type="caution">
    <text evidence="1">The sequence shown here is derived from an EMBL/GenBank/DDBJ whole genome shotgun (WGS) entry which is preliminary data.</text>
</comment>
<organism evidence="1 2">
    <name type="scientific">Lepagella muris</name>
    <dbReference type="NCBI Taxonomy" id="3032870"/>
    <lineage>
        <taxon>Bacteria</taxon>
        <taxon>Pseudomonadati</taxon>
        <taxon>Bacteroidota</taxon>
        <taxon>Bacteroidia</taxon>
        <taxon>Bacteroidales</taxon>
        <taxon>Muribaculaceae</taxon>
        <taxon>Lepagella</taxon>
    </lineage>
</organism>
<name>A0AC61RIF6_9BACT</name>
<keyword evidence="2" id="KW-1185">Reference proteome</keyword>
<reference evidence="1" key="1">
    <citation type="submission" date="2019-04" db="EMBL/GenBank/DDBJ databases">
        <title>Microbes associate with the intestines of laboratory mice.</title>
        <authorList>
            <person name="Navarre W."/>
            <person name="Wong E."/>
            <person name="Huang K."/>
            <person name="Tropini C."/>
            <person name="Ng K."/>
            <person name="Yu B."/>
        </authorList>
    </citation>
    <scope>NUCLEOTIDE SEQUENCE</scope>
    <source>
        <strain evidence="1">NM04_E33</strain>
    </source>
</reference>
<accession>A0AC61RIF6</accession>
<keyword evidence="1" id="KW-0436">Ligase</keyword>
<proteinExistence type="predicted"/>
<dbReference type="Proteomes" id="UP000306319">
    <property type="component" value="Unassembled WGS sequence"/>
</dbReference>
<sequence>MKTNVAVFFGGRSVEHEISVISALQAINAFDRSKYNIIPVYISKQGRWYTGPLTLDIRNYKDMRHLTENSEEVYMRPEYGDFNLYRSNPSGGLFSKKNPVYEELHVAIPVLHGSHGEDGMFEGLLETIGIPFAGCDTLSSANGMDKITMKMILSAEGIPVVDYVWFTDKEWLSNKEAIMDKIEAKLGYPVIVKPANLGSSVGIGKASDRRSLMEKIDNAEKFSRRIIVEHMVKDMMEINCSVLGDCDDYQTSVCEEPISKGDFLSYEEKYGGGSKAGMQSSEKRIPADIPETMSDEIRKMAGETFRVLSCHGVSRVDVMVDRSDNKIYVNEINTIPGSLSFYLWEETGITFMQLMDKLVELALRRKRETDRKTFTYDANIFAMGGGVKGGVKGAKGSKFGHR</sequence>
<evidence type="ECO:0000313" key="2">
    <source>
        <dbReference type="Proteomes" id="UP000306319"/>
    </source>
</evidence>